<dbReference type="SUPFAM" id="SSF63829">
    <property type="entry name" value="Calcium-dependent phosphotriesterase"/>
    <property type="match status" value="1"/>
</dbReference>
<keyword evidence="1" id="KW-0675">Receptor</keyword>
<keyword evidence="2" id="KW-1185">Reference proteome</keyword>
<evidence type="ECO:0000313" key="1">
    <source>
        <dbReference type="EMBL" id="AGS33596.1"/>
    </source>
</evidence>
<name>S5TFA4_9CORY</name>
<reference evidence="1 2" key="1">
    <citation type="submission" date="2012-11" db="EMBL/GenBank/DDBJ databases">
        <title>The complete genome sequence of Corynebacterium maris Coryn-1 (=DSM 45190).</title>
        <authorList>
            <person name="Schaffert L."/>
            <person name="Albersmeier A."/>
            <person name="Kalinowski J."/>
            <person name="Ruckert C."/>
        </authorList>
    </citation>
    <scope>NUCLEOTIDE SEQUENCE [LARGE SCALE GENOMIC DNA]</scope>
    <source>
        <strain evidence="2">Coryn-1</strain>
    </source>
</reference>
<dbReference type="RefSeq" id="WP_020933531.1">
    <property type="nucleotide sequence ID" value="NC_021915.1"/>
</dbReference>
<dbReference type="eggNOG" id="COG3386">
    <property type="taxonomic scope" value="Bacteria"/>
</dbReference>
<dbReference type="Gene3D" id="2.120.10.30">
    <property type="entry name" value="TolB, C-terminal domain"/>
    <property type="match status" value="1"/>
</dbReference>
<dbReference type="STRING" id="1224163.B841_00565"/>
<dbReference type="Proteomes" id="UP000015388">
    <property type="component" value="Chromosome"/>
</dbReference>
<organism evidence="1 2">
    <name type="scientific">Corynebacterium maris DSM 45190</name>
    <dbReference type="NCBI Taxonomy" id="1224163"/>
    <lineage>
        <taxon>Bacteria</taxon>
        <taxon>Bacillati</taxon>
        <taxon>Actinomycetota</taxon>
        <taxon>Actinomycetes</taxon>
        <taxon>Mycobacteriales</taxon>
        <taxon>Corynebacteriaceae</taxon>
        <taxon>Corynebacterium</taxon>
    </lineage>
</organism>
<keyword evidence="1" id="KW-0449">Lipoprotein</keyword>
<dbReference type="EMBL" id="CP003924">
    <property type="protein sequence ID" value="AGS33596.1"/>
    <property type="molecule type" value="Genomic_DNA"/>
</dbReference>
<dbReference type="InterPro" id="IPR011042">
    <property type="entry name" value="6-blade_b-propeller_TolB-like"/>
</dbReference>
<dbReference type="AlphaFoldDB" id="S5TFA4"/>
<protein>
    <submittedName>
        <fullName evidence="1">Low-density lipoprotein receptor YWTD repeat-containing protein</fullName>
    </submittedName>
</protein>
<dbReference type="HOGENOM" id="CLU_072072_0_0_11"/>
<gene>
    <name evidence="1" type="ORF">B841_00565</name>
</gene>
<dbReference type="KEGG" id="cmd:B841_00565"/>
<sequence length="301" mass="31967">MPQLLVLARDHDRIDMLDLDADARRVILTDTGPNPDGVVCDGETIYWTTMGERTSTSGRGEAIYADLDGGVHAIDVDGEHRRDIVAPGGTTTAKQLALDACGNLYWGNREGMTLATARTDGAGLRDLIARDGSLGERDWIVGVAVDEKAGHIYWSQKGSHEGGDGQIFRAGLELPAGESAENRTDVELLWDNLPAPIDLELFDGHLLWTDRGAGDLPGGNSLSCAAIPPVGQKGDEPYVVADGFSEAIGLTVDVPQRTAYVADLSGQIWAVPNLGQEGAEKQLITDLGFAVTGLNHVKATS</sequence>
<dbReference type="OrthoDB" id="111868at2"/>
<proteinExistence type="predicted"/>
<accession>S5TFA4</accession>
<dbReference type="PATRIC" id="fig|1224163.3.peg.114"/>
<evidence type="ECO:0000313" key="2">
    <source>
        <dbReference type="Proteomes" id="UP000015388"/>
    </source>
</evidence>